<dbReference type="CDD" id="cd00085">
    <property type="entry name" value="HNHc"/>
    <property type="match status" value="1"/>
</dbReference>
<sequence>MLEEFKRFEDALKGERIADAGELIKHTFNIEFYCRGCDECNHKCLEPVNCENNRYLVIEEFQHIANELNFKFHLTMRRQDVSRVKWYYEGEKIFPQNGPVRPIVFRRNMKTKRNPIPAALRHEVFVRDGYRCRECGATNRDEKLEVDHIISVAQGGTDELDNLQTLCQVCNRAKSLRVWKSPVN</sequence>
<dbReference type="GO" id="GO:0003676">
    <property type="term" value="F:nucleic acid binding"/>
    <property type="evidence" value="ECO:0007669"/>
    <property type="project" value="InterPro"/>
</dbReference>
<evidence type="ECO:0000259" key="1">
    <source>
        <dbReference type="SMART" id="SM00507"/>
    </source>
</evidence>
<dbReference type="Proteomes" id="UP000062768">
    <property type="component" value="Chromosome I"/>
</dbReference>
<evidence type="ECO:0000313" key="3">
    <source>
        <dbReference type="Proteomes" id="UP000062768"/>
    </source>
</evidence>
<name>A0A0S4FLZ4_METFO</name>
<dbReference type="Gene3D" id="1.10.30.50">
    <property type="match status" value="1"/>
</dbReference>
<protein>
    <recommendedName>
        <fullName evidence="1">HNH nuclease domain-containing protein</fullName>
    </recommendedName>
</protein>
<dbReference type="AlphaFoldDB" id="A0A0S4FLZ4"/>
<gene>
    <name evidence="2" type="ORF">MB9_0348</name>
</gene>
<dbReference type="PANTHER" id="PTHR33877:SF2">
    <property type="entry name" value="OS07G0170200 PROTEIN"/>
    <property type="match status" value="1"/>
</dbReference>
<proteinExistence type="predicted"/>
<dbReference type="PATRIC" id="fig|2162.10.peg.358"/>
<dbReference type="InterPro" id="IPR003615">
    <property type="entry name" value="HNH_nuc"/>
</dbReference>
<reference evidence="2" key="1">
    <citation type="submission" date="2014-09" db="EMBL/GenBank/DDBJ databases">
        <authorList>
            <person name="Wibberg D."/>
        </authorList>
    </citation>
    <scope>NUCLEOTIDE SEQUENCE [LARGE SCALE GENOMIC DNA]</scope>
    <source>
        <strain evidence="2">Mb9</strain>
    </source>
</reference>
<dbReference type="GO" id="GO:0004519">
    <property type="term" value="F:endonuclease activity"/>
    <property type="evidence" value="ECO:0007669"/>
    <property type="project" value="InterPro"/>
</dbReference>
<feature type="domain" description="HNH nuclease" evidence="1">
    <location>
        <begin position="119"/>
        <end position="172"/>
    </location>
</feature>
<keyword evidence="3" id="KW-1185">Reference proteome</keyword>
<dbReference type="InterPro" id="IPR052892">
    <property type="entry name" value="NA-targeting_endonuclease"/>
</dbReference>
<dbReference type="SMART" id="SM00507">
    <property type="entry name" value="HNHc"/>
    <property type="match status" value="1"/>
</dbReference>
<dbReference type="GO" id="GO:0008270">
    <property type="term" value="F:zinc ion binding"/>
    <property type="evidence" value="ECO:0007669"/>
    <property type="project" value="InterPro"/>
</dbReference>
<organism evidence="2 3">
    <name type="scientific">Methanobacterium formicicum</name>
    <dbReference type="NCBI Taxonomy" id="2162"/>
    <lineage>
        <taxon>Archaea</taxon>
        <taxon>Methanobacteriati</taxon>
        <taxon>Methanobacteriota</taxon>
        <taxon>Methanomada group</taxon>
        <taxon>Methanobacteria</taxon>
        <taxon>Methanobacteriales</taxon>
        <taxon>Methanobacteriaceae</taxon>
        <taxon>Methanobacterium</taxon>
    </lineage>
</organism>
<evidence type="ECO:0000313" key="2">
    <source>
        <dbReference type="EMBL" id="CEL23996.1"/>
    </source>
</evidence>
<dbReference type="PANTHER" id="PTHR33877">
    <property type="entry name" value="SLL1193 PROTEIN"/>
    <property type="match status" value="1"/>
</dbReference>
<accession>A0A0S4FLZ4</accession>
<dbReference type="Pfam" id="PF01844">
    <property type="entry name" value="HNH"/>
    <property type="match status" value="1"/>
</dbReference>
<dbReference type="EMBL" id="LN734822">
    <property type="protein sequence ID" value="CEL23996.1"/>
    <property type="molecule type" value="Genomic_DNA"/>
</dbReference>
<dbReference type="InterPro" id="IPR002711">
    <property type="entry name" value="HNH"/>
</dbReference>